<sequence length="88" mass="9503">MVDIGQDIVLILGSVGVLPCPKNILLHHLEREWGDGPNEMGDIHLKAGNLPSDKIIVVSLLIFETPCTAESPSALPVFCPSRGQADFR</sequence>
<evidence type="ECO:0000313" key="1">
    <source>
        <dbReference type="EMBL" id="KAL2641985.1"/>
    </source>
</evidence>
<keyword evidence="2" id="KW-1185">Reference proteome</keyword>
<protein>
    <submittedName>
        <fullName evidence="1">Uncharacterized protein</fullName>
    </submittedName>
</protein>
<accession>A0ABD1Z2H4</accession>
<dbReference type="Proteomes" id="UP001605036">
    <property type="component" value="Unassembled WGS sequence"/>
</dbReference>
<reference evidence="1 2" key="1">
    <citation type="submission" date="2024-09" db="EMBL/GenBank/DDBJ databases">
        <title>Chromosome-scale assembly of Riccia fluitans.</title>
        <authorList>
            <person name="Paukszto L."/>
            <person name="Sawicki J."/>
            <person name="Karawczyk K."/>
            <person name="Piernik-Szablinska J."/>
            <person name="Szczecinska M."/>
            <person name="Mazdziarz M."/>
        </authorList>
    </citation>
    <scope>NUCLEOTIDE SEQUENCE [LARGE SCALE GENOMIC DNA]</scope>
    <source>
        <strain evidence="1">Rf_01</strain>
        <tissue evidence="1">Aerial parts of the thallus</tissue>
    </source>
</reference>
<evidence type="ECO:0000313" key="2">
    <source>
        <dbReference type="Proteomes" id="UP001605036"/>
    </source>
</evidence>
<name>A0ABD1Z2H4_9MARC</name>
<gene>
    <name evidence="1" type="ORF">R1flu_009572</name>
</gene>
<proteinExistence type="predicted"/>
<comment type="caution">
    <text evidence="1">The sequence shown here is derived from an EMBL/GenBank/DDBJ whole genome shotgun (WGS) entry which is preliminary data.</text>
</comment>
<dbReference type="AlphaFoldDB" id="A0ABD1Z2H4"/>
<dbReference type="EMBL" id="JBHFFA010000002">
    <property type="protein sequence ID" value="KAL2641985.1"/>
    <property type="molecule type" value="Genomic_DNA"/>
</dbReference>
<organism evidence="1 2">
    <name type="scientific">Riccia fluitans</name>
    <dbReference type="NCBI Taxonomy" id="41844"/>
    <lineage>
        <taxon>Eukaryota</taxon>
        <taxon>Viridiplantae</taxon>
        <taxon>Streptophyta</taxon>
        <taxon>Embryophyta</taxon>
        <taxon>Marchantiophyta</taxon>
        <taxon>Marchantiopsida</taxon>
        <taxon>Marchantiidae</taxon>
        <taxon>Marchantiales</taxon>
        <taxon>Ricciaceae</taxon>
        <taxon>Riccia</taxon>
    </lineage>
</organism>